<dbReference type="Pfam" id="PF00246">
    <property type="entry name" value="Peptidase_M14"/>
    <property type="match status" value="1"/>
</dbReference>
<keyword evidence="3" id="KW-0732">Signal</keyword>
<reference evidence="5 6" key="1">
    <citation type="submission" date="2018-05" db="EMBL/GenBank/DDBJ databases">
        <title>Genomic Encyclopedia of Type Strains, Phase IV (KMG-IV): sequencing the most valuable type-strain genomes for metagenomic binning, comparative biology and taxonomic classification.</title>
        <authorList>
            <person name="Goeker M."/>
        </authorList>
    </citation>
    <scope>NUCLEOTIDE SEQUENCE [LARGE SCALE GENOMIC DNA]</scope>
    <source>
        <strain evidence="5 6">DSM 14263</strain>
    </source>
</reference>
<feature type="chain" id="PRO_5016438050" evidence="3">
    <location>
        <begin position="22"/>
        <end position="596"/>
    </location>
</feature>
<dbReference type="PANTHER" id="PTHR11705">
    <property type="entry name" value="PROTEASE FAMILY M14 CARBOXYPEPTIDASE A,B"/>
    <property type="match status" value="1"/>
</dbReference>
<feature type="domain" description="Peptidase M14" evidence="4">
    <location>
        <begin position="43"/>
        <end position="207"/>
    </location>
</feature>
<dbReference type="Gene3D" id="3.40.630.10">
    <property type="entry name" value="Zn peptidases"/>
    <property type="match status" value="1"/>
</dbReference>
<sequence>MRLRRFVLSALLGTAAMSAHAADWTTPAEATRFRATPGYADTLAYLGRLQRAAPGKLRLDTFGTTPEGRPMTVVIASGDGTFDPAAARAAHKPVVLLQAGIHPGEIEGKDAGLMLLRDFAVAGKLPHLLDHAVLVYIPVFSVDGHENSSPYHRINQNGPASQGFRGQSQYLNLNRDYVKADAPEMRAWLKLWQRWLPDFLVDVHTTDGADYQYDLTWYTEDPHKLDPAVDAWQRALMAAAIPAYEKRGHLASIYLEFKDGADPTKGIVNFGSGPRFSTGYAALQNRPALLIETHMLKPYAARVKATYDLVELVLERIGAQPQALLDATAKADADTIARARDAQARVPLTFKPDPAPAPYTLKGYAFTRTHSDVSGADWIQYDPRRPQTWRIDNWNGLLPDVSVAPPAAYAVPAQWTAVIDRLDAHGIAYRRLDRAVKLRATGYQLDGPRWAGKPFEGHLMLRDFALREAPREVELPPGSVIVPLDQRAANVAIELLEPQAPDSLLRWGYLDAIFEPKEYGEPRVLEKLAREMLAKDPALEAEFERRLREDAAFAASPRARLEFFFERSPWYAAQHVGAYPVLRLDAAELQRVEAQR</sequence>
<feature type="signal peptide" evidence="3">
    <location>
        <begin position="1"/>
        <end position="21"/>
    </location>
</feature>
<dbReference type="Proteomes" id="UP000245812">
    <property type="component" value="Unassembled WGS sequence"/>
</dbReference>
<proteinExistence type="inferred from homology"/>
<accession>A0A316IGC4</accession>
<keyword evidence="5" id="KW-0378">Hydrolase</keyword>
<organism evidence="5 6">
    <name type="scientific">Fulvimonas soli</name>
    <dbReference type="NCBI Taxonomy" id="155197"/>
    <lineage>
        <taxon>Bacteria</taxon>
        <taxon>Pseudomonadati</taxon>
        <taxon>Pseudomonadota</taxon>
        <taxon>Gammaproteobacteria</taxon>
        <taxon>Lysobacterales</taxon>
        <taxon>Rhodanobacteraceae</taxon>
        <taxon>Fulvimonas</taxon>
    </lineage>
</organism>
<gene>
    <name evidence="5" type="ORF">C7456_103208</name>
</gene>
<keyword evidence="5" id="KW-0645">Protease</keyword>
<evidence type="ECO:0000256" key="2">
    <source>
        <dbReference type="ARBA" id="ARBA00005988"/>
    </source>
</evidence>
<evidence type="ECO:0000313" key="5">
    <source>
        <dbReference type="EMBL" id="PWK92089.1"/>
    </source>
</evidence>
<dbReference type="GO" id="GO:0004181">
    <property type="term" value="F:metallocarboxypeptidase activity"/>
    <property type="evidence" value="ECO:0007669"/>
    <property type="project" value="InterPro"/>
</dbReference>
<name>A0A316IGC4_9GAMM</name>
<dbReference type="InterPro" id="IPR000834">
    <property type="entry name" value="Peptidase_M14"/>
</dbReference>
<dbReference type="PANTHER" id="PTHR11705:SF145">
    <property type="entry name" value="PEPTIDASE M14 CARBOXYPEPTIDASE A DOMAIN-CONTAINING PROTEIN"/>
    <property type="match status" value="1"/>
</dbReference>
<keyword evidence="6" id="KW-1185">Reference proteome</keyword>
<evidence type="ECO:0000256" key="3">
    <source>
        <dbReference type="SAM" id="SignalP"/>
    </source>
</evidence>
<protein>
    <submittedName>
        <fullName evidence="5">Zinc carboxypeptidase</fullName>
    </submittedName>
</protein>
<dbReference type="GO" id="GO:0006508">
    <property type="term" value="P:proteolysis"/>
    <property type="evidence" value="ECO:0007669"/>
    <property type="project" value="InterPro"/>
</dbReference>
<dbReference type="EMBL" id="QGHC01000003">
    <property type="protein sequence ID" value="PWK92089.1"/>
    <property type="molecule type" value="Genomic_DNA"/>
</dbReference>
<dbReference type="RefSeq" id="WP_245889771.1">
    <property type="nucleotide sequence ID" value="NZ_MSZV01000029.1"/>
</dbReference>
<comment type="similarity">
    <text evidence="2">Belongs to the peptidase M14 family.</text>
</comment>
<dbReference type="CDD" id="cd06241">
    <property type="entry name" value="M14-like"/>
    <property type="match status" value="1"/>
</dbReference>
<dbReference type="SUPFAM" id="SSF53187">
    <property type="entry name" value="Zn-dependent exopeptidases"/>
    <property type="match status" value="1"/>
</dbReference>
<dbReference type="GO" id="GO:0008270">
    <property type="term" value="F:zinc ion binding"/>
    <property type="evidence" value="ECO:0007669"/>
    <property type="project" value="InterPro"/>
</dbReference>
<keyword evidence="5" id="KW-0121">Carboxypeptidase</keyword>
<dbReference type="AlphaFoldDB" id="A0A316IGC4"/>
<dbReference type="GO" id="GO:0005615">
    <property type="term" value="C:extracellular space"/>
    <property type="evidence" value="ECO:0007669"/>
    <property type="project" value="TreeGrafter"/>
</dbReference>
<evidence type="ECO:0000259" key="4">
    <source>
        <dbReference type="Pfam" id="PF00246"/>
    </source>
</evidence>
<evidence type="ECO:0000313" key="6">
    <source>
        <dbReference type="Proteomes" id="UP000245812"/>
    </source>
</evidence>
<evidence type="ECO:0000256" key="1">
    <source>
        <dbReference type="ARBA" id="ARBA00001947"/>
    </source>
</evidence>
<comment type="cofactor">
    <cofactor evidence="1">
        <name>Zn(2+)</name>
        <dbReference type="ChEBI" id="CHEBI:29105"/>
    </cofactor>
</comment>
<comment type="caution">
    <text evidence="5">The sequence shown here is derived from an EMBL/GenBank/DDBJ whole genome shotgun (WGS) entry which is preliminary data.</text>
</comment>